<dbReference type="RefSeq" id="WP_197720668.1">
    <property type="nucleotide sequence ID" value="NZ_LR134442.1"/>
</dbReference>
<protein>
    <submittedName>
        <fullName evidence="3">Glycoside hydrolase family 1</fullName>
        <ecNumber evidence="3">3.2.1.-</ecNumber>
    </submittedName>
</protein>
<dbReference type="Pfam" id="PF00232">
    <property type="entry name" value="Glyco_hydro_1"/>
    <property type="match status" value="1"/>
</dbReference>
<name>A0A383S2V0_9ACTN</name>
<evidence type="ECO:0000256" key="2">
    <source>
        <dbReference type="RuleBase" id="RU003690"/>
    </source>
</evidence>
<sequence>MTDTVTPSFPEGFLWGGATAANQIEGAYDVDGKGLSVQDVTPEGVAGLRTDGPTVDNLKLEAIDFYHRYAADIALFAEMGFKVFRFSMAWSRIFPDGDEEKPNEQGLAFYDRLLDELEKHGIEPLVTLSHYETPLHLARKYNGWAGRELIGCFERYARTLFERYGKRVKYWLTLRVIQNCFCRILVR</sequence>
<dbReference type="GO" id="GO:0016052">
    <property type="term" value="P:carbohydrate catabolic process"/>
    <property type="evidence" value="ECO:0007669"/>
    <property type="project" value="TreeGrafter"/>
</dbReference>
<dbReference type="GO" id="GO:0008422">
    <property type="term" value="F:beta-glucosidase activity"/>
    <property type="evidence" value="ECO:0007669"/>
    <property type="project" value="TreeGrafter"/>
</dbReference>
<dbReference type="PANTHER" id="PTHR10353:SF122">
    <property type="entry name" value="6-PHOSPHO-BETA-GLUCOSIDASE ASCB-RELATED"/>
    <property type="match status" value="1"/>
</dbReference>
<reference evidence="4" key="1">
    <citation type="submission" date="2018-08" db="EMBL/GenBank/DDBJ databases">
        <authorList>
            <person name="Hornung B."/>
        </authorList>
    </citation>
    <scope>NUCLEOTIDE SEQUENCE [LARGE SCALE GENOMIC DNA]</scope>
</reference>
<evidence type="ECO:0000313" key="4">
    <source>
        <dbReference type="Proteomes" id="UP000263928"/>
    </source>
</evidence>
<dbReference type="PROSITE" id="PS00653">
    <property type="entry name" value="GLYCOSYL_HYDROL_F1_2"/>
    <property type="match status" value="1"/>
</dbReference>
<dbReference type="InterPro" id="IPR017853">
    <property type="entry name" value="GH"/>
</dbReference>
<dbReference type="EC" id="3.2.1.-" evidence="3"/>
<dbReference type="Gene3D" id="3.20.20.80">
    <property type="entry name" value="Glycosidases"/>
    <property type="match status" value="1"/>
</dbReference>
<dbReference type="AlphaFoldDB" id="A0A383S2V0"/>
<dbReference type="GO" id="GO:0005829">
    <property type="term" value="C:cytosol"/>
    <property type="evidence" value="ECO:0007669"/>
    <property type="project" value="TreeGrafter"/>
</dbReference>
<accession>A0A383S2V0</accession>
<dbReference type="InterPro" id="IPR033132">
    <property type="entry name" value="GH_1_N_CS"/>
</dbReference>
<dbReference type="PANTHER" id="PTHR10353">
    <property type="entry name" value="GLYCOSYL HYDROLASE"/>
    <property type="match status" value="1"/>
</dbReference>
<dbReference type="Proteomes" id="UP000263928">
    <property type="component" value="Unassembled WGS sequence"/>
</dbReference>
<dbReference type="InterPro" id="IPR001360">
    <property type="entry name" value="Glyco_hydro_1"/>
</dbReference>
<organism evidence="3 4">
    <name type="scientific">Propionibacterium australiense</name>
    <dbReference type="NCBI Taxonomy" id="119981"/>
    <lineage>
        <taxon>Bacteria</taxon>
        <taxon>Bacillati</taxon>
        <taxon>Actinomycetota</taxon>
        <taxon>Actinomycetes</taxon>
        <taxon>Propionibacteriales</taxon>
        <taxon>Propionibacteriaceae</taxon>
        <taxon>Propionibacterium</taxon>
    </lineage>
</organism>
<gene>
    <name evidence="3" type="ORF">PROPAUS_0175</name>
</gene>
<dbReference type="SUPFAM" id="SSF51445">
    <property type="entry name" value="(Trans)glycosidases"/>
    <property type="match status" value="1"/>
</dbReference>
<dbReference type="EMBL" id="UNQJ01000001">
    <property type="protein sequence ID" value="SYZ32300.1"/>
    <property type="molecule type" value="Genomic_DNA"/>
</dbReference>
<evidence type="ECO:0000256" key="1">
    <source>
        <dbReference type="ARBA" id="ARBA00023295"/>
    </source>
</evidence>
<comment type="similarity">
    <text evidence="2">Belongs to the glycosyl hydrolase 1 family.</text>
</comment>
<keyword evidence="3" id="KW-0378">Hydrolase</keyword>
<keyword evidence="4" id="KW-1185">Reference proteome</keyword>
<evidence type="ECO:0000313" key="3">
    <source>
        <dbReference type="EMBL" id="SYZ32300.1"/>
    </source>
</evidence>
<keyword evidence="1 3" id="KW-0326">Glycosidase</keyword>
<proteinExistence type="inferred from homology"/>